<dbReference type="InterPro" id="IPR029058">
    <property type="entry name" value="AB_hydrolase_fold"/>
</dbReference>
<dbReference type="PANTHER" id="PTHR48081">
    <property type="entry name" value="AB HYDROLASE SUPERFAMILY PROTEIN C4A8.06C"/>
    <property type="match status" value="1"/>
</dbReference>
<dbReference type="InterPro" id="IPR050300">
    <property type="entry name" value="GDXG_lipolytic_enzyme"/>
</dbReference>
<dbReference type="RefSeq" id="WP_348393343.1">
    <property type="nucleotide sequence ID" value="NZ_CP134145.1"/>
</dbReference>
<protein>
    <submittedName>
        <fullName evidence="3">Alpha/beta hydrolase</fullName>
    </submittedName>
</protein>
<keyword evidence="4" id="KW-1185">Reference proteome</keyword>
<feature type="domain" description="Alpha/beta hydrolase fold-3" evidence="2">
    <location>
        <begin position="75"/>
        <end position="275"/>
    </location>
</feature>
<dbReference type="Proteomes" id="UP001258994">
    <property type="component" value="Chromosome"/>
</dbReference>
<evidence type="ECO:0000313" key="3">
    <source>
        <dbReference type="EMBL" id="WNC74236.1"/>
    </source>
</evidence>
<dbReference type="Pfam" id="PF07859">
    <property type="entry name" value="Abhydrolase_3"/>
    <property type="match status" value="1"/>
</dbReference>
<dbReference type="InterPro" id="IPR013094">
    <property type="entry name" value="AB_hydrolase_3"/>
</dbReference>
<gene>
    <name evidence="3" type="ORF">RGQ13_09645</name>
</gene>
<dbReference type="EMBL" id="CP134145">
    <property type="protein sequence ID" value="WNC74236.1"/>
    <property type="molecule type" value="Genomic_DNA"/>
</dbReference>
<sequence>MSVQNYLLKKFLRHCYKPKFTPELTLAAARQELDTVINNYMPTPCNSLQVETQVVSGVNCERIKHNTKRLNGTFLYVHGGCFAMGSALSHRGVTCEIAKEQLFDMVVPNYRLAPEHSNSAAVEDLLNVWIELINNPNTIKPIVLGGDQAGAYLALQLMLQLKQLSTPLPDAFIGISGLYDLSLTSASLLSNQELDCVNQLNVFERGINLFLATDADQEALIDPLNTSLEHLPPVLLQVANDEMLADDSRRLAETLVKHNVEVILEVWSDVPSCWHIAAVGLPEGRVAIKKIGKFIKKHCHR</sequence>
<dbReference type="Gene3D" id="3.40.50.1820">
    <property type="entry name" value="alpha/beta hydrolase"/>
    <property type="match status" value="1"/>
</dbReference>
<evidence type="ECO:0000259" key="2">
    <source>
        <dbReference type="Pfam" id="PF07859"/>
    </source>
</evidence>
<evidence type="ECO:0000256" key="1">
    <source>
        <dbReference type="ARBA" id="ARBA00022801"/>
    </source>
</evidence>
<keyword evidence="1 3" id="KW-0378">Hydrolase</keyword>
<evidence type="ECO:0000313" key="4">
    <source>
        <dbReference type="Proteomes" id="UP001258994"/>
    </source>
</evidence>
<reference evidence="4" key="1">
    <citation type="submission" date="2023-09" db="EMBL/GenBank/DDBJ databases">
        <authorList>
            <person name="Li S."/>
            <person name="Li X."/>
            <person name="Zhang C."/>
            <person name="Zhao Z."/>
        </authorList>
    </citation>
    <scope>NUCLEOTIDE SEQUENCE [LARGE SCALE GENOMIC DNA]</scope>
    <source>
        <strain evidence="4">SQ149</strain>
    </source>
</reference>
<dbReference type="GO" id="GO:0016787">
    <property type="term" value="F:hydrolase activity"/>
    <property type="evidence" value="ECO:0007669"/>
    <property type="project" value="UniProtKB-KW"/>
</dbReference>
<proteinExistence type="predicted"/>
<accession>A0ABY9TZF6</accession>
<organism evidence="3 4">
    <name type="scientific">Thalassotalea psychrophila</name>
    <dbReference type="NCBI Taxonomy" id="3065647"/>
    <lineage>
        <taxon>Bacteria</taxon>
        <taxon>Pseudomonadati</taxon>
        <taxon>Pseudomonadota</taxon>
        <taxon>Gammaproteobacteria</taxon>
        <taxon>Alteromonadales</taxon>
        <taxon>Colwelliaceae</taxon>
        <taxon>Thalassotalea</taxon>
    </lineage>
</organism>
<dbReference type="PANTHER" id="PTHR48081:SF8">
    <property type="entry name" value="ALPHA_BETA HYDROLASE FOLD-3 DOMAIN-CONTAINING PROTEIN-RELATED"/>
    <property type="match status" value="1"/>
</dbReference>
<name>A0ABY9TZF6_9GAMM</name>
<dbReference type="SUPFAM" id="SSF53474">
    <property type="entry name" value="alpha/beta-Hydrolases"/>
    <property type="match status" value="1"/>
</dbReference>